<comment type="caution">
    <text evidence="2">The sequence shown here is derived from an EMBL/GenBank/DDBJ whole genome shotgun (WGS) entry which is preliminary data.</text>
</comment>
<evidence type="ECO:0000256" key="1">
    <source>
        <dbReference type="SAM" id="Phobius"/>
    </source>
</evidence>
<dbReference type="AlphaFoldDB" id="H0JQU9"/>
<reference evidence="2 3" key="1">
    <citation type="submission" date="2011-12" db="EMBL/GenBank/DDBJ databases">
        <authorList>
            <person name="Kriszt B."/>
            <person name="Tancsics A."/>
            <person name="Cserhati M."/>
            <person name="Toth A."/>
            <person name="Nagy I."/>
            <person name="Horvath B."/>
            <person name="Tamura T."/>
            <person name="Kukolya J."/>
            <person name="Szoboszlay S."/>
        </authorList>
    </citation>
    <scope>NUCLEOTIDE SEQUENCE [LARGE SCALE GENOMIC DNA]</scope>
    <source>
        <strain evidence="2 3">AK37</strain>
    </source>
</reference>
<organism evidence="2 3">
    <name type="scientific">Rhodococcus pyridinivorans AK37</name>
    <dbReference type="NCBI Taxonomy" id="1114960"/>
    <lineage>
        <taxon>Bacteria</taxon>
        <taxon>Bacillati</taxon>
        <taxon>Actinomycetota</taxon>
        <taxon>Actinomycetes</taxon>
        <taxon>Mycobacteriales</taxon>
        <taxon>Nocardiaceae</taxon>
        <taxon>Rhodococcus</taxon>
    </lineage>
</organism>
<evidence type="ECO:0000313" key="3">
    <source>
        <dbReference type="Proteomes" id="UP000005064"/>
    </source>
</evidence>
<dbReference type="PATRIC" id="fig|1114960.4.peg.2056"/>
<proteinExistence type="predicted"/>
<dbReference type="Proteomes" id="UP000005064">
    <property type="component" value="Unassembled WGS sequence"/>
</dbReference>
<dbReference type="EMBL" id="AHBW01000038">
    <property type="protein sequence ID" value="EHK83732.1"/>
    <property type="molecule type" value="Genomic_DNA"/>
</dbReference>
<sequence length="72" mass="7055">MLIIGIILFGLLVGAVAQLVVGRSGTGIDWTLALVAGVGGSFIGGLLISLLAGDGLELRPSGIIGPSPARSS</sequence>
<keyword evidence="1" id="KW-0472">Membrane</keyword>
<name>H0JQU9_9NOCA</name>
<protein>
    <submittedName>
        <fullName evidence="2">Integral membrane protein</fullName>
    </submittedName>
</protein>
<accession>H0JQU9</accession>
<keyword evidence="1" id="KW-0812">Transmembrane</keyword>
<gene>
    <name evidence="2" type="ORF">AK37_10141</name>
</gene>
<evidence type="ECO:0000313" key="2">
    <source>
        <dbReference type="EMBL" id="EHK83732.1"/>
    </source>
</evidence>
<feature type="transmembrane region" description="Helical" evidence="1">
    <location>
        <begin position="32"/>
        <end position="52"/>
    </location>
</feature>
<keyword evidence="1" id="KW-1133">Transmembrane helix</keyword>